<dbReference type="Proteomes" id="UP000014212">
    <property type="component" value="Unassembled WGS sequence"/>
</dbReference>
<proteinExistence type="predicted"/>
<dbReference type="EMBL" id="ASSO01000012">
    <property type="protein sequence ID" value="EOS05690.1"/>
    <property type="molecule type" value="Genomic_DNA"/>
</dbReference>
<dbReference type="HOGENOM" id="CLU_580951_0_0_10"/>
<organism evidence="1 2">
    <name type="scientific">Bacteroides uniformis dnLKV2</name>
    <dbReference type="NCBI Taxonomy" id="1235787"/>
    <lineage>
        <taxon>Bacteria</taxon>
        <taxon>Pseudomonadati</taxon>
        <taxon>Bacteroidota</taxon>
        <taxon>Bacteroidia</taxon>
        <taxon>Bacteroidales</taxon>
        <taxon>Bacteroidaceae</taxon>
        <taxon>Bacteroides</taxon>
    </lineage>
</organism>
<protein>
    <recommendedName>
        <fullName evidence="3">Restriction endonuclease type IV Mrr domain-containing protein</fullName>
    </recommendedName>
</protein>
<evidence type="ECO:0000313" key="2">
    <source>
        <dbReference type="Proteomes" id="UP000014212"/>
    </source>
</evidence>
<dbReference type="PATRIC" id="fig|1235787.3.peg.3840"/>
<evidence type="ECO:0000313" key="1">
    <source>
        <dbReference type="EMBL" id="EOS05690.1"/>
    </source>
</evidence>
<name>R9HX27_BACUN</name>
<sequence length="408" mass="47374">MDFPVICECKAHDKAIVMTDWLKFIGKLYIEKLKNEHTIGLMIALSGANGNVVGSYNDIKDKGFIQLIANDDLIVLLAKKYSLSELSSIEEYVNKFTDRILTEICLAYYNKLIYWIVVFAEGEYTVISHNYQAITKEQTELLLPLISNNTPFTNYINIEEEHKAIARQSILNTLILSFLMDCSEITMDEVVTKIQLTVNEENATVNLEDIKSAIKKNPFVVQSESGSLLLLDEQKIDFIEFYRFILKSALHTRVLSREYYVEHVNEDLLKRICSIQKNINIPTERINDCLFLLQHSLTALSYAIYPDQFIIRYRSSNGTPFSNVDKGHTEHFFDTIINCFIEDFHRPELSELYFNDYKIFSLNMNLSLNIEQEDKPQRNITENKTMMFGRLEEQYNNKVVLLSKLPEN</sequence>
<reference evidence="1 2" key="1">
    <citation type="submission" date="2013-04" db="EMBL/GenBank/DDBJ databases">
        <title>The Genome Sequence of Bacteroides uniformis dnLKV2.</title>
        <authorList>
            <consortium name="The Broad Institute Genomics Platform"/>
            <consortium name="The Broad Institute Genome Sequencing Center for Infectious Disease"/>
            <person name="Earl A."/>
            <person name="Xavier R."/>
            <person name="Kuhn K."/>
            <person name="Stappenbeck T."/>
            <person name="Walker B."/>
            <person name="Young S."/>
            <person name="Zeng Q."/>
            <person name="Gargeya S."/>
            <person name="Fitzgerald M."/>
            <person name="Haas B."/>
            <person name="Abouelleil A."/>
            <person name="Allen A.W."/>
            <person name="Alvarado L."/>
            <person name="Arachchi H.M."/>
            <person name="Berlin A.M."/>
            <person name="Chapman S.B."/>
            <person name="Gainer-Dewar J."/>
            <person name="Goldberg J."/>
            <person name="Griggs A."/>
            <person name="Gujja S."/>
            <person name="Hansen M."/>
            <person name="Howarth C."/>
            <person name="Imamovic A."/>
            <person name="Ireland A."/>
            <person name="Larimer J."/>
            <person name="McCowan C."/>
            <person name="Murphy C."/>
            <person name="Pearson M."/>
            <person name="Poon T.W."/>
            <person name="Priest M."/>
            <person name="Roberts A."/>
            <person name="Saif S."/>
            <person name="Shea T."/>
            <person name="Sisk P."/>
            <person name="Sykes S."/>
            <person name="Wortman J."/>
            <person name="Nusbaum C."/>
            <person name="Birren B."/>
        </authorList>
    </citation>
    <scope>NUCLEOTIDE SEQUENCE [LARGE SCALE GENOMIC DNA]</scope>
    <source>
        <strain evidence="2">dnLKV2</strain>
    </source>
</reference>
<gene>
    <name evidence="1" type="ORF">C801_03767</name>
</gene>
<accession>R9HX27</accession>
<comment type="caution">
    <text evidence="1">The sequence shown here is derived from an EMBL/GenBank/DDBJ whole genome shotgun (WGS) entry which is preliminary data.</text>
</comment>
<dbReference type="AlphaFoldDB" id="R9HX27"/>
<evidence type="ECO:0008006" key="3">
    <source>
        <dbReference type="Google" id="ProtNLM"/>
    </source>
</evidence>